<dbReference type="GO" id="GO:0019432">
    <property type="term" value="P:triglyceride biosynthetic process"/>
    <property type="evidence" value="ECO:0007669"/>
    <property type="project" value="UniProtKB-UniPathway"/>
</dbReference>
<dbReference type="InterPro" id="IPR009721">
    <property type="entry name" value="O-acyltransferase_WSD1_C"/>
</dbReference>
<feature type="region of interest" description="Disordered" evidence="8">
    <location>
        <begin position="1"/>
        <end position="26"/>
    </location>
</feature>
<evidence type="ECO:0000256" key="4">
    <source>
        <dbReference type="ARBA" id="ARBA00023315"/>
    </source>
</evidence>
<evidence type="ECO:0000256" key="8">
    <source>
        <dbReference type="SAM" id="MobiDB-lite"/>
    </source>
</evidence>
<evidence type="ECO:0000256" key="5">
    <source>
        <dbReference type="ARBA" id="ARBA00024360"/>
    </source>
</evidence>
<dbReference type="GO" id="GO:0047196">
    <property type="term" value="F:long-chain-alcohol O-fatty-acyltransferase activity"/>
    <property type="evidence" value="ECO:0007669"/>
    <property type="project" value="UniProtKB-EC"/>
</dbReference>
<dbReference type="UniPathway" id="UPA00282"/>
<dbReference type="GO" id="GO:0005886">
    <property type="term" value="C:plasma membrane"/>
    <property type="evidence" value="ECO:0007669"/>
    <property type="project" value="TreeGrafter"/>
</dbReference>
<proteinExistence type="inferred from homology"/>
<feature type="compositionally biased region" description="Polar residues" evidence="8">
    <location>
        <begin position="13"/>
        <end position="26"/>
    </location>
</feature>
<evidence type="ECO:0000256" key="6">
    <source>
        <dbReference type="ARBA" id="ARBA00047604"/>
    </source>
</evidence>
<accession>A0A0L0HHN0</accession>
<evidence type="ECO:0000259" key="11">
    <source>
        <dbReference type="Pfam" id="PF06974"/>
    </source>
</evidence>
<dbReference type="PANTHER" id="PTHR31650:SF1">
    <property type="entry name" value="WAX ESTER SYNTHASE_DIACYLGLYCEROL ACYLTRANSFERASE 4-RELATED"/>
    <property type="match status" value="1"/>
</dbReference>
<dbReference type="InterPro" id="IPR004255">
    <property type="entry name" value="O-acyltransferase_WSD1_N"/>
</dbReference>
<feature type="domain" description="O-acyltransferase WSD1-like N-terminal" evidence="10">
    <location>
        <begin position="37"/>
        <end position="305"/>
    </location>
</feature>
<dbReference type="AlphaFoldDB" id="A0A0L0HHN0"/>
<dbReference type="Pfam" id="PF03007">
    <property type="entry name" value="WS_DGAT_cat"/>
    <property type="match status" value="1"/>
</dbReference>
<comment type="pathway">
    <text evidence="1">Glycerolipid metabolism; triacylglycerol biosynthesis.</text>
</comment>
<dbReference type="Proteomes" id="UP000053201">
    <property type="component" value="Unassembled WGS sequence"/>
</dbReference>
<dbReference type="PANTHER" id="PTHR31650">
    <property type="entry name" value="O-ACYLTRANSFERASE (WSD1-LIKE) FAMILY PROTEIN"/>
    <property type="match status" value="1"/>
</dbReference>
<feature type="domain" description="O-acyltransferase WSD1 C-terminal" evidence="11">
    <location>
        <begin position="347"/>
        <end position="466"/>
    </location>
</feature>
<dbReference type="eggNOG" id="ENOG502S5A5">
    <property type="taxonomic scope" value="Eukaryota"/>
</dbReference>
<keyword evidence="3 12" id="KW-0808">Transferase</keyword>
<dbReference type="GeneID" id="27687209"/>
<evidence type="ECO:0000256" key="9">
    <source>
        <dbReference type="SAM" id="Phobius"/>
    </source>
</evidence>
<name>A0A0L0HHN0_SPIPD</name>
<dbReference type="GO" id="GO:0004144">
    <property type="term" value="F:diacylglycerol O-acyltransferase activity"/>
    <property type="evidence" value="ECO:0007669"/>
    <property type="project" value="UniProtKB-EC"/>
</dbReference>
<comment type="catalytic activity">
    <reaction evidence="7">
        <text>an acyl-CoA + a 1,2-diacyl-sn-glycerol = a triacyl-sn-glycerol + CoA</text>
        <dbReference type="Rhea" id="RHEA:10868"/>
        <dbReference type="ChEBI" id="CHEBI:17815"/>
        <dbReference type="ChEBI" id="CHEBI:57287"/>
        <dbReference type="ChEBI" id="CHEBI:58342"/>
        <dbReference type="ChEBI" id="CHEBI:64615"/>
        <dbReference type="EC" id="2.3.1.20"/>
    </reaction>
</comment>
<dbReference type="VEuPathDB" id="FungiDB:SPPG_03711"/>
<keyword evidence="4 12" id="KW-0012">Acyltransferase</keyword>
<evidence type="ECO:0000256" key="3">
    <source>
        <dbReference type="ARBA" id="ARBA00022679"/>
    </source>
</evidence>
<dbReference type="RefSeq" id="XP_016608626.1">
    <property type="nucleotide sequence ID" value="XM_016751966.1"/>
</dbReference>
<protein>
    <submittedName>
        <fullName evidence="12">Acyltransferase, WS/DGAT/MGAT</fullName>
    </submittedName>
</protein>
<evidence type="ECO:0000256" key="7">
    <source>
        <dbReference type="ARBA" id="ARBA00048109"/>
    </source>
</evidence>
<evidence type="ECO:0000256" key="1">
    <source>
        <dbReference type="ARBA" id="ARBA00004771"/>
    </source>
</evidence>
<keyword evidence="9" id="KW-0812">Transmembrane</keyword>
<comment type="pathway">
    <text evidence="2">Lipid metabolism.</text>
</comment>
<keyword evidence="13" id="KW-1185">Reference proteome</keyword>
<dbReference type="STRING" id="645134.A0A0L0HHN0"/>
<reference evidence="12 13" key="1">
    <citation type="submission" date="2009-08" db="EMBL/GenBank/DDBJ databases">
        <title>The Genome Sequence of Spizellomyces punctatus strain DAOM BR117.</title>
        <authorList>
            <consortium name="The Broad Institute Genome Sequencing Platform"/>
            <person name="Russ C."/>
            <person name="Cuomo C."/>
            <person name="Shea T."/>
            <person name="Young S.K."/>
            <person name="Zeng Q."/>
            <person name="Koehrsen M."/>
            <person name="Haas B."/>
            <person name="Borodovsky M."/>
            <person name="Guigo R."/>
            <person name="Alvarado L."/>
            <person name="Berlin A."/>
            <person name="Bochicchio J."/>
            <person name="Borenstein D."/>
            <person name="Chapman S."/>
            <person name="Chen Z."/>
            <person name="Engels R."/>
            <person name="Freedman E."/>
            <person name="Gellesch M."/>
            <person name="Goldberg J."/>
            <person name="Griggs A."/>
            <person name="Gujja S."/>
            <person name="Heiman D."/>
            <person name="Hepburn T."/>
            <person name="Howarth C."/>
            <person name="Jen D."/>
            <person name="Larson L."/>
            <person name="Lewis B."/>
            <person name="Mehta T."/>
            <person name="Park D."/>
            <person name="Pearson M."/>
            <person name="Roberts A."/>
            <person name="Saif S."/>
            <person name="Shenoy N."/>
            <person name="Sisk P."/>
            <person name="Stolte C."/>
            <person name="Sykes S."/>
            <person name="Thomson T."/>
            <person name="Walk T."/>
            <person name="White J."/>
            <person name="Yandava C."/>
            <person name="Burger G."/>
            <person name="Gray M.W."/>
            <person name="Holland P.W.H."/>
            <person name="King N."/>
            <person name="Lang F.B.F."/>
            <person name="Roger A.J."/>
            <person name="Ruiz-Trillo I."/>
            <person name="Lander E."/>
            <person name="Nusbaum C."/>
        </authorList>
    </citation>
    <scope>NUCLEOTIDE SEQUENCE [LARGE SCALE GENOMIC DNA]</scope>
    <source>
        <strain evidence="12 13">DAOM BR117</strain>
    </source>
</reference>
<sequence length="510" mass="57164">MPVKVAPEASANDADNASLTQQQQDTEVAVSDRIEYLTGRDNLFLIMEDKYHNMNVAGLYYFNKKISREEMRSQIGHFADTFERCKQRIVRPPGVFARPYWVKHDEYDLDKHFLSVQLPSPGTEEQLMQVSGELCGEHMDFGLPLWRCYWFEGLDGGERSAILWIAHHAIADGQGFVRTFLTYVASLDPTVDASKLQYSAGRNIAKPKTVSKVVESEKKPATILSRIPSQQAAFKYVQRQVFTFMFLLYGIALYLANILIFLASRRKSYTRSKRTNKKQTAWTHSVSLEDVKKVKNHFNVTVNDVLTACVGAALDGHLIRNNAPRDPNLWLMIPTSMRAVTDFSTSNKTSGYMLSIPNGPSVDLVKRVKSVSKNMRSGKSSPEAAFHYFPQEIFYRYPNALPSFALGAAYKLHGVLTNVPGPAVPLKWGTHNIDAMVAFIPQAMPNSVSCAVYTYQGHVTLSVNMDLDEEEPGLFGPGAALSITKEFETAFQEYVKMVDASEAAKVKKDL</sequence>
<keyword evidence="9" id="KW-0472">Membrane</keyword>
<keyword evidence="9" id="KW-1133">Transmembrane helix</keyword>
<dbReference type="Pfam" id="PF06974">
    <property type="entry name" value="WS_DGAT_C"/>
    <property type="match status" value="1"/>
</dbReference>
<organism evidence="12 13">
    <name type="scientific">Spizellomyces punctatus (strain DAOM BR117)</name>
    <dbReference type="NCBI Taxonomy" id="645134"/>
    <lineage>
        <taxon>Eukaryota</taxon>
        <taxon>Fungi</taxon>
        <taxon>Fungi incertae sedis</taxon>
        <taxon>Chytridiomycota</taxon>
        <taxon>Chytridiomycota incertae sedis</taxon>
        <taxon>Chytridiomycetes</taxon>
        <taxon>Spizellomycetales</taxon>
        <taxon>Spizellomycetaceae</taxon>
        <taxon>Spizellomyces</taxon>
    </lineage>
</organism>
<evidence type="ECO:0000313" key="12">
    <source>
        <dbReference type="EMBL" id="KND00587.1"/>
    </source>
</evidence>
<dbReference type="InParanoid" id="A0A0L0HHN0"/>
<comment type="catalytic activity">
    <reaction evidence="6">
        <text>a long chain fatty alcohol + a fatty acyl-CoA = a long-chain alcohol wax ester + CoA</text>
        <dbReference type="Rhea" id="RHEA:38443"/>
        <dbReference type="ChEBI" id="CHEBI:17135"/>
        <dbReference type="ChEBI" id="CHEBI:57287"/>
        <dbReference type="ChEBI" id="CHEBI:77636"/>
        <dbReference type="ChEBI" id="CHEBI:235323"/>
        <dbReference type="EC" id="2.3.1.75"/>
    </reaction>
</comment>
<dbReference type="InterPro" id="IPR045034">
    <property type="entry name" value="O-acyltransferase_WSD1-like"/>
</dbReference>
<dbReference type="OrthoDB" id="619536at2759"/>
<dbReference type="SUPFAM" id="SSF52777">
    <property type="entry name" value="CoA-dependent acyltransferases"/>
    <property type="match status" value="1"/>
</dbReference>
<evidence type="ECO:0000256" key="2">
    <source>
        <dbReference type="ARBA" id="ARBA00005189"/>
    </source>
</evidence>
<feature type="transmembrane region" description="Helical" evidence="9">
    <location>
        <begin position="241"/>
        <end position="264"/>
    </location>
</feature>
<comment type="similarity">
    <text evidence="5">In the N-terminal section; belongs to the long-chain O-acyltransferase family.</text>
</comment>
<evidence type="ECO:0000259" key="10">
    <source>
        <dbReference type="Pfam" id="PF03007"/>
    </source>
</evidence>
<evidence type="ECO:0000313" key="13">
    <source>
        <dbReference type="Proteomes" id="UP000053201"/>
    </source>
</evidence>
<dbReference type="OMA" id="MTKVHHA"/>
<dbReference type="EMBL" id="KQ257455">
    <property type="protein sequence ID" value="KND00587.1"/>
    <property type="molecule type" value="Genomic_DNA"/>
</dbReference>
<gene>
    <name evidence="12" type="ORF">SPPG_03711</name>
</gene>